<dbReference type="RefSeq" id="WP_079206591.1">
    <property type="nucleotide sequence ID" value="NZ_CP011859.1"/>
</dbReference>
<sequence length="249" mass="30082">MSRYNLFSGNKTITETVAKALGFQIDKDTHFGWFTKDIYFQSYFYLSKRFGFPIEVDDYKRVTIWEFAVKDFRITVNLDSSKVIFMIFGKYQESAIVKNTPYNVKFWREISKKIAEYLPFHKEEGWSDFQINKYRELLSDFKQENKISKEVSEKEIWDKYGIAFYEKLIEYNNNLVGVSYEDYEKYGDYMNSYRRRALRTLEQFLHNMLTPIWIRDVPLNIKGFMTDSEAFYYTKRYDNNIAIKLINEV</sequence>
<organism evidence="1 2">
    <name type="scientific">Riemerella anatipestifer</name>
    <name type="common">Moraxella anatipestifer</name>
    <dbReference type="NCBI Taxonomy" id="34085"/>
    <lineage>
        <taxon>Bacteria</taxon>
        <taxon>Pseudomonadati</taxon>
        <taxon>Bacteroidota</taxon>
        <taxon>Flavobacteriia</taxon>
        <taxon>Flavobacteriales</taxon>
        <taxon>Weeksellaceae</taxon>
        <taxon>Riemerella</taxon>
    </lineage>
</organism>
<reference evidence="1 2" key="1">
    <citation type="submission" date="2015-06" db="EMBL/GenBank/DDBJ databases">
        <title>R. anatipestifer strain HXb2 is the most virulent strain so far, and the genome sequence would help us uncover the pathogenesis.</title>
        <authorList>
            <person name="Hu Q."/>
            <person name="Qi J."/>
            <person name="Bo H."/>
            <person name="Liu G."/>
            <person name="Tao M."/>
            <person name="Ding Y."/>
            <person name="Xue Y."/>
        </authorList>
    </citation>
    <scope>NUCLEOTIDE SEQUENCE [LARGE SCALE GENOMIC DNA]</scope>
    <source>
        <strain evidence="1 2">HXb2</strain>
    </source>
</reference>
<dbReference type="Proteomes" id="UP000189883">
    <property type="component" value="Chromosome"/>
</dbReference>
<protein>
    <submittedName>
        <fullName evidence="1">Uncharacterized protein</fullName>
    </submittedName>
</protein>
<name>A0A1S7DQF8_RIEAN</name>
<evidence type="ECO:0000313" key="1">
    <source>
        <dbReference type="EMBL" id="AQY21358.1"/>
    </source>
</evidence>
<gene>
    <name evidence="1" type="ORF">AB406_0399</name>
</gene>
<evidence type="ECO:0000313" key="2">
    <source>
        <dbReference type="Proteomes" id="UP000189883"/>
    </source>
</evidence>
<dbReference type="AlphaFoldDB" id="A0A1S7DQF8"/>
<proteinExistence type="predicted"/>
<dbReference type="EMBL" id="CP011859">
    <property type="protein sequence ID" value="AQY21358.1"/>
    <property type="molecule type" value="Genomic_DNA"/>
</dbReference>
<accession>A0A1S7DQF8</accession>